<reference evidence="1" key="1">
    <citation type="journal article" date="2019" name="Sci. Rep.">
        <title>Draft genome of Tanacetum cinerariifolium, the natural source of mosquito coil.</title>
        <authorList>
            <person name="Yamashiro T."/>
            <person name="Shiraishi A."/>
            <person name="Satake H."/>
            <person name="Nakayama K."/>
        </authorList>
    </citation>
    <scope>NUCLEOTIDE SEQUENCE</scope>
</reference>
<proteinExistence type="predicted"/>
<accession>A0A699S2N0</accession>
<gene>
    <name evidence="1" type="ORF">Tci_863669</name>
</gene>
<evidence type="ECO:0000313" key="1">
    <source>
        <dbReference type="EMBL" id="GFC91699.1"/>
    </source>
</evidence>
<name>A0A699S2N0_TANCI</name>
<organism evidence="1">
    <name type="scientific">Tanacetum cinerariifolium</name>
    <name type="common">Dalmatian daisy</name>
    <name type="synonym">Chrysanthemum cinerariifolium</name>
    <dbReference type="NCBI Taxonomy" id="118510"/>
    <lineage>
        <taxon>Eukaryota</taxon>
        <taxon>Viridiplantae</taxon>
        <taxon>Streptophyta</taxon>
        <taxon>Embryophyta</taxon>
        <taxon>Tracheophyta</taxon>
        <taxon>Spermatophyta</taxon>
        <taxon>Magnoliopsida</taxon>
        <taxon>eudicotyledons</taxon>
        <taxon>Gunneridae</taxon>
        <taxon>Pentapetalae</taxon>
        <taxon>asterids</taxon>
        <taxon>campanulids</taxon>
        <taxon>Asterales</taxon>
        <taxon>Asteraceae</taxon>
        <taxon>Asteroideae</taxon>
        <taxon>Anthemideae</taxon>
        <taxon>Anthemidinae</taxon>
        <taxon>Tanacetum</taxon>
    </lineage>
</organism>
<comment type="caution">
    <text evidence="1">The sequence shown here is derived from an EMBL/GenBank/DDBJ whole genome shotgun (WGS) entry which is preliminary data.</text>
</comment>
<keyword evidence="1" id="KW-0695">RNA-directed DNA polymerase</keyword>
<dbReference type="GO" id="GO:0003964">
    <property type="term" value="F:RNA-directed DNA polymerase activity"/>
    <property type="evidence" value="ECO:0007669"/>
    <property type="project" value="UniProtKB-KW"/>
</dbReference>
<keyword evidence="1" id="KW-0548">Nucleotidyltransferase</keyword>
<dbReference type="SUPFAM" id="SSF56219">
    <property type="entry name" value="DNase I-like"/>
    <property type="match status" value="1"/>
</dbReference>
<dbReference type="AlphaFoldDB" id="A0A699S2N0"/>
<dbReference type="InterPro" id="IPR036691">
    <property type="entry name" value="Endo/exonu/phosph_ase_sf"/>
</dbReference>
<protein>
    <submittedName>
        <fullName evidence="1">RNA-directed DNA polymerase, eukaryota</fullName>
    </submittedName>
</protein>
<keyword evidence="1" id="KW-0808">Transferase</keyword>
<dbReference type="Gene3D" id="3.60.10.10">
    <property type="entry name" value="Endonuclease/exonuclease/phosphatase"/>
    <property type="match status" value="1"/>
</dbReference>
<sequence>MNEVQDESERYGTIFSPLEAHTFNSFIDGACLLDLPMGGRTYTWMNKTSSKMSKLDRFLVSSYVIDALLDLKVIALPHGGQIIFR</sequence>
<dbReference type="EMBL" id="BKCJ011133193">
    <property type="protein sequence ID" value="GFC91699.1"/>
    <property type="molecule type" value="Genomic_DNA"/>
</dbReference>